<gene>
    <name evidence="2" type="ORF">ACFFVF_10425</name>
</gene>
<evidence type="ECO:0000313" key="3">
    <source>
        <dbReference type="Proteomes" id="UP001589607"/>
    </source>
</evidence>
<dbReference type="EMBL" id="JBHMEY010000028">
    <property type="protein sequence ID" value="MFB9096932.1"/>
    <property type="molecule type" value="Genomic_DNA"/>
</dbReference>
<keyword evidence="3" id="KW-1185">Reference proteome</keyword>
<protein>
    <submittedName>
        <fullName evidence="2">Uncharacterized protein</fullName>
    </submittedName>
</protein>
<dbReference type="Proteomes" id="UP001589607">
    <property type="component" value="Unassembled WGS sequence"/>
</dbReference>
<feature type="transmembrane region" description="Helical" evidence="1">
    <location>
        <begin position="55"/>
        <end position="73"/>
    </location>
</feature>
<dbReference type="RefSeq" id="WP_236452825.1">
    <property type="nucleotide sequence ID" value="NZ_CBCSGE010000031.1"/>
</dbReference>
<comment type="caution">
    <text evidence="2">The sequence shown here is derived from an EMBL/GenBank/DDBJ whole genome shotgun (WGS) entry which is preliminary data.</text>
</comment>
<keyword evidence="1" id="KW-1133">Transmembrane helix</keyword>
<keyword evidence="1" id="KW-0812">Transmembrane</keyword>
<sequence length="208" mass="25102">MNFIYVLGIIPLFLYIINRKVGVATYYFLPFLSLLALASLYEYVGTYLLRLNTGYWFRIYSLLEFYVVWYFYYKILEFKKCYIIYGSLYLLLYGYLLIDWSPKNKIIEDLPLTIAITLMVVVSSFLWFVDVFKKMEDKALYRRTEFYYISSLLIYFTGTFLVFLMADYIINNDSIKLLDYWVLIIIFNLILRVTLIFTVWKARIKSEH</sequence>
<feature type="transmembrane region" description="Helical" evidence="1">
    <location>
        <begin position="178"/>
        <end position="200"/>
    </location>
</feature>
<name>A0ABV5GNM0_9FLAO</name>
<feature type="transmembrane region" description="Helical" evidence="1">
    <location>
        <begin position="21"/>
        <end position="43"/>
    </location>
</feature>
<keyword evidence="1" id="KW-0472">Membrane</keyword>
<accession>A0ABV5GNM0</accession>
<reference evidence="2 3" key="1">
    <citation type="submission" date="2024-09" db="EMBL/GenBank/DDBJ databases">
        <authorList>
            <person name="Sun Q."/>
            <person name="Mori K."/>
        </authorList>
    </citation>
    <scope>NUCLEOTIDE SEQUENCE [LARGE SCALE GENOMIC DNA]</scope>
    <source>
        <strain evidence="2 3">CECT 7955</strain>
    </source>
</reference>
<proteinExistence type="predicted"/>
<feature type="transmembrane region" description="Helical" evidence="1">
    <location>
        <begin position="110"/>
        <end position="132"/>
    </location>
</feature>
<evidence type="ECO:0000256" key="1">
    <source>
        <dbReference type="SAM" id="Phobius"/>
    </source>
</evidence>
<organism evidence="2 3">
    <name type="scientific">Flavobacterium jumunjinense</name>
    <dbReference type="NCBI Taxonomy" id="998845"/>
    <lineage>
        <taxon>Bacteria</taxon>
        <taxon>Pseudomonadati</taxon>
        <taxon>Bacteroidota</taxon>
        <taxon>Flavobacteriia</taxon>
        <taxon>Flavobacteriales</taxon>
        <taxon>Flavobacteriaceae</taxon>
        <taxon>Flavobacterium</taxon>
    </lineage>
</organism>
<evidence type="ECO:0000313" key="2">
    <source>
        <dbReference type="EMBL" id="MFB9096932.1"/>
    </source>
</evidence>
<feature type="transmembrane region" description="Helical" evidence="1">
    <location>
        <begin position="82"/>
        <end position="98"/>
    </location>
</feature>
<feature type="transmembrane region" description="Helical" evidence="1">
    <location>
        <begin position="144"/>
        <end position="166"/>
    </location>
</feature>